<dbReference type="EMBL" id="ML978129">
    <property type="protein sequence ID" value="KAF2096355.1"/>
    <property type="molecule type" value="Genomic_DNA"/>
</dbReference>
<proteinExistence type="predicted"/>
<sequence>MALAAPIENTENSTWYMWKYTLNWFLSGRWMSPEPVYPMKLHWEPPWALEGRQPTAVNATRSLSSAAAAAVLESPEVYEEPAESERESMARMEDMLAQCTSVTELKNMLQSYTQKMSQHVPAMKVAQRLILLGATSSDIRTILGLDCVSQMDNDETISLIQTLPSPLLEVQYKAMLSVVRFVIMHLGFNSSQSSLRTLLRLLRKRERSTFETRQPLRFGSEYPINSFLEIVWMALRTYLKRNEQALDPYLFKVLIAELWRTKLGGTRSSQALKLDLFKHTWPELGTLMYTNTEYVSHLAQLLFDTHVKTERNAFTAMHLREAFGILSWSNALRAAKYATLALITTSNSAEQVKRILPQWFRILRDIDKKPSRDSFYAEGWNQWQQGELANLERLAFVALKREYNGQLDQMAPILSAFHPIDAGRLTLHWCLTPHYDQMRINNLVATYRRKVFGYSEINSGSRSSLRLLVAETLVEIALRNFPGASRPMVIILNFMLQVFGAETLVRVLRKLQIRNISISDDAVESVVNFAVRTGQHKLAADIYHCTSARLSHWHEYIIFRLIDGGQVHSRTIFQMLQHCQPPTRVFVDPTAKIREITPERVKLVNDMAQLFAEQKENNVSSRVAFRNVCYCYRYLKGYGAPVSHQLAEAIVTAGAIRPLQRGEWVSTTQFTWVLSFVRRAEGEAVAERLDRLTFKWREQIRLKRLEEANLRRLRGERFVWKTFHHAVPFRTKFGVIPTRRDGWPTRMVTHVYRKRIWVKRGMESTEPEVIKLGKGSGPEGPEYLRSFPPHWRFRPSNRRHAGVGLRLGKDTWGAAQSLRSVYVKPKK</sequence>
<reference evidence="1" key="1">
    <citation type="journal article" date="2020" name="Stud. Mycol.">
        <title>101 Dothideomycetes genomes: a test case for predicting lifestyles and emergence of pathogens.</title>
        <authorList>
            <person name="Haridas S."/>
            <person name="Albert R."/>
            <person name="Binder M."/>
            <person name="Bloem J."/>
            <person name="Labutti K."/>
            <person name="Salamov A."/>
            <person name="Andreopoulos B."/>
            <person name="Baker S."/>
            <person name="Barry K."/>
            <person name="Bills G."/>
            <person name="Bluhm B."/>
            <person name="Cannon C."/>
            <person name="Castanera R."/>
            <person name="Culley D."/>
            <person name="Daum C."/>
            <person name="Ezra D."/>
            <person name="Gonzalez J."/>
            <person name="Henrissat B."/>
            <person name="Kuo A."/>
            <person name="Liang C."/>
            <person name="Lipzen A."/>
            <person name="Lutzoni F."/>
            <person name="Magnuson J."/>
            <person name="Mondo S."/>
            <person name="Nolan M."/>
            <person name="Ohm R."/>
            <person name="Pangilinan J."/>
            <person name="Park H.-J."/>
            <person name="Ramirez L."/>
            <person name="Alfaro M."/>
            <person name="Sun H."/>
            <person name="Tritt A."/>
            <person name="Yoshinaga Y."/>
            <person name="Zwiers L.-H."/>
            <person name="Turgeon B."/>
            <person name="Goodwin S."/>
            <person name="Spatafora J."/>
            <person name="Crous P."/>
            <person name="Grigoriev I."/>
        </authorList>
    </citation>
    <scope>NUCLEOTIDE SEQUENCE</scope>
    <source>
        <strain evidence="1">CBS 133067</strain>
    </source>
</reference>
<dbReference type="OrthoDB" id="5428038at2759"/>
<dbReference type="Proteomes" id="UP000799772">
    <property type="component" value="Unassembled WGS sequence"/>
</dbReference>
<evidence type="ECO:0000313" key="2">
    <source>
        <dbReference type="Proteomes" id="UP000799772"/>
    </source>
</evidence>
<protein>
    <submittedName>
        <fullName evidence="1">Uncharacterized protein</fullName>
    </submittedName>
</protein>
<gene>
    <name evidence="1" type="ORF">NA57DRAFT_77960</name>
</gene>
<dbReference type="AlphaFoldDB" id="A0A9P4M436"/>
<evidence type="ECO:0000313" key="1">
    <source>
        <dbReference type="EMBL" id="KAF2096355.1"/>
    </source>
</evidence>
<name>A0A9P4M436_9PEZI</name>
<organism evidence="1 2">
    <name type="scientific">Rhizodiscina lignyota</name>
    <dbReference type="NCBI Taxonomy" id="1504668"/>
    <lineage>
        <taxon>Eukaryota</taxon>
        <taxon>Fungi</taxon>
        <taxon>Dikarya</taxon>
        <taxon>Ascomycota</taxon>
        <taxon>Pezizomycotina</taxon>
        <taxon>Dothideomycetes</taxon>
        <taxon>Pleosporomycetidae</taxon>
        <taxon>Aulographales</taxon>
        <taxon>Rhizodiscinaceae</taxon>
        <taxon>Rhizodiscina</taxon>
    </lineage>
</organism>
<keyword evidence="2" id="KW-1185">Reference proteome</keyword>
<accession>A0A9P4M436</accession>
<comment type="caution">
    <text evidence="1">The sequence shown here is derived from an EMBL/GenBank/DDBJ whole genome shotgun (WGS) entry which is preliminary data.</text>
</comment>